<reference evidence="3" key="1">
    <citation type="journal article" date="2015" name="Nat. Genet.">
        <title>The genome and transcriptome of the zoonotic hookworm Ancylostoma ceylanicum identify infection-specific gene families.</title>
        <authorList>
            <person name="Schwarz E.M."/>
            <person name="Hu Y."/>
            <person name="Antoshechkin I."/>
            <person name="Miller M.M."/>
            <person name="Sternberg P.W."/>
            <person name="Aroian R.V."/>
        </authorList>
    </citation>
    <scope>NUCLEOTIDE SEQUENCE</scope>
    <source>
        <strain evidence="3">HY135</strain>
    </source>
</reference>
<organism evidence="2 3">
    <name type="scientific">Ancylostoma ceylanicum</name>
    <dbReference type="NCBI Taxonomy" id="53326"/>
    <lineage>
        <taxon>Eukaryota</taxon>
        <taxon>Metazoa</taxon>
        <taxon>Ecdysozoa</taxon>
        <taxon>Nematoda</taxon>
        <taxon>Chromadorea</taxon>
        <taxon>Rhabditida</taxon>
        <taxon>Rhabditina</taxon>
        <taxon>Rhabditomorpha</taxon>
        <taxon>Strongyloidea</taxon>
        <taxon>Ancylostomatidae</taxon>
        <taxon>Ancylostomatinae</taxon>
        <taxon>Ancylostoma</taxon>
    </lineage>
</organism>
<evidence type="ECO:0000313" key="3">
    <source>
        <dbReference type="Proteomes" id="UP000024635"/>
    </source>
</evidence>
<name>A0A016SLK2_9BILA</name>
<dbReference type="AlphaFoldDB" id="A0A016SLK2"/>
<evidence type="ECO:0000256" key="1">
    <source>
        <dbReference type="SAM" id="MobiDB-lite"/>
    </source>
</evidence>
<dbReference type="EMBL" id="JARK01001541">
    <property type="protein sequence ID" value="EYB91500.1"/>
    <property type="molecule type" value="Genomic_DNA"/>
</dbReference>
<comment type="caution">
    <text evidence="2">The sequence shown here is derived from an EMBL/GenBank/DDBJ whole genome shotgun (WGS) entry which is preliminary data.</text>
</comment>
<sequence>MHFLALAAIVNKVNMRQRIEPDRIQKNSPPTVRLELNIGLGLYYVLDRQAPPIEECPPPRVRRHATPIEASPGTGPVTVESWQADE</sequence>
<gene>
    <name evidence="2" type="primary">Acey_s0205.g1928</name>
    <name evidence="2" type="ORF">Y032_0205g1928</name>
</gene>
<accession>A0A016SLK2</accession>
<feature type="region of interest" description="Disordered" evidence="1">
    <location>
        <begin position="55"/>
        <end position="86"/>
    </location>
</feature>
<evidence type="ECO:0000313" key="2">
    <source>
        <dbReference type="EMBL" id="EYB91500.1"/>
    </source>
</evidence>
<dbReference type="Proteomes" id="UP000024635">
    <property type="component" value="Unassembled WGS sequence"/>
</dbReference>
<keyword evidence="3" id="KW-1185">Reference proteome</keyword>
<protein>
    <submittedName>
        <fullName evidence="2">Uncharacterized protein</fullName>
    </submittedName>
</protein>
<proteinExistence type="predicted"/>